<evidence type="ECO:0000256" key="1">
    <source>
        <dbReference type="SAM" id="MobiDB-lite"/>
    </source>
</evidence>
<evidence type="ECO:0000313" key="3">
    <source>
        <dbReference type="Proteomes" id="UP001187192"/>
    </source>
</evidence>
<proteinExistence type="predicted"/>
<feature type="compositionally biased region" description="Gly residues" evidence="1">
    <location>
        <begin position="25"/>
        <end position="36"/>
    </location>
</feature>
<comment type="caution">
    <text evidence="2">The sequence shown here is derived from an EMBL/GenBank/DDBJ whole genome shotgun (WGS) entry which is preliminary data.</text>
</comment>
<gene>
    <name evidence="2" type="ORF">TIFTF001_038933</name>
</gene>
<reference evidence="2" key="1">
    <citation type="submission" date="2023-07" db="EMBL/GenBank/DDBJ databases">
        <title>draft genome sequence of fig (Ficus carica).</title>
        <authorList>
            <person name="Takahashi T."/>
            <person name="Nishimura K."/>
        </authorList>
    </citation>
    <scope>NUCLEOTIDE SEQUENCE</scope>
</reference>
<name>A0AA88E873_FICCA</name>
<feature type="compositionally biased region" description="Gly residues" evidence="1">
    <location>
        <begin position="1"/>
        <end position="18"/>
    </location>
</feature>
<keyword evidence="3" id="KW-1185">Reference proteome</keyword>
<organism evidence="2 3">
    <name type="scientific">Ficus carica</name>
    <name type="common">Common fig</name>
    <dbReference type="NCBI Taxonomy" id="3494"/>
    <lineage>
        <taxon>Eukaryota</taxon>
        <taxon>Viridiplantae</taxon>
        <taxon>Streptophyta</taxon>
        <taxon>Embryophyta</taxon>
        <taxon>Tracheophyta</taxon>
        <taxon>Spermatophyta</taxon>
        <taxon>Magnoliopsida</taxon>
        <taxon>eudicotyledons</taxon>
        <taxon>Gunneridae</taxon>
        <taxon>Pentapetalae</taxon>
        <taxon>rosids</taxon>
        <taxon>fabids</taxon>
        <taxon>Rosales</taxon>
        <taxon>Moraceae</taxon>
        <taxon>Ficeae</taxon>
        <taxon>Ficus</taxon>
    </lineage>
</organism>
<protein>
    <submittedName>
        <fullName evidence="2">Uncharacterized protein</fullName>
    </submittedName>
</protein>
<evidence type="ECO:0000313" key="2">
    <source>
        <dbReference type="EMBL" id="GMN69887.1"/>
    </source>
</evidence>
<dbReference type="Proteomes" id="UP001187192">
    <property type="component" value="Unassembled WGS sequence"/>
</dbReference>
<feature type="region of interest" description="Disordered" evidence="1">
    <location>
        <begin position="1"/>
        <end position="66"/>
    </location>
</feature>
<dbReference type="AlphaFoldDB" id="A0AA88E873"/>
<sequence length="66" mass="6440">MGGWGADWGVGAGGGRLEGGCRRPGSGGGVGWGAAGAGSSTSGQWPAATERSPVPEKTWGGKSHMR</sequence>
<dbReference type="EMBL" id="BTGU01000961">
    <property type="protein sequence ID" value="GMN69887.1"/>
    <property type="molecule type" value="Genomic_DNA"/>
</dbReference>
<accession>A0AA88E873</accession>